<keyword evidence="2" id="KW-1185">Reference proteome</keyword>
<proteinExistence type="predicted"/>
<dbReference type="EMBL" id="CM023477">
    <property type="protein sequence ID" value="KAH7937412.1"/>
    <property type="molecule type" value="Genomic_DNA"/>
</dbReference>
<sequence length="84" mass="9442">MKKAFKLDHSSGQLIGFVDLGNDEVPRDADNIRFATKALVFMVVGLVALRKMPFGYFLKLDFQEKLSRTCSPKPSTACKNMDSR</sequence>
<gene>
    <name evidence="1" type="ORF">HPB49_011931</name>
</gene>
<evidence type="ECO:0000313" key="2">
    <source>
        <dbReference type="Proteomes" id="UP000821865"/>
    </source>
</evidence>
<protein>
    <submittedName>
        <fullName evidence="1">Uncharacterized protein</fullName>
    </submittedName>
</protein>
<name>A0ACB8C918_DERSI</name>
<organism evidence="1 2">
    <name type="scientific">Dermacentor silvarum</name>
    <name type="common">Tick</name>
    <dbReference type="NCBI Taxonomy" id="543639"/>
    <lineage>
        <taxon>Eukaryota</taxon>
        <taxon>Metazoa</taxon>
        <taxon>Ecdysozoa</taxon>
        <taxon>Arthropoda</taxon>
        <taxon>Chelicerata</taxon>
        <taxon>Arachnida</taxon>
        <taxon>Acari</taxon>
        <taxon>Parasitiformes</taxon>
        <taxon>Ixodida</taxon>
        <taxon>Ixodoidea</taxon>
        <taxon>Ixodidae</taxon>
        <taxon>Rhipicephalinae</taxon>
        <taxon>Dermacentor</taxon>
    </lineage>
</organism>
<reference evidence="1" key="1">
    <citation type="submission" date="2020-05" db="EMBL/GenBank/DDBJ databases">
        <title>Large-scale comparative analyses of tick genomes elucidate their genetic diversity and vector capacities.</title>
        <authorList>
            <person name="Jia N."/>
            <person name="Wang J."/>
            <person name="Shi W."/>
            <person name="Du L."/>
            <person name="Sun Y."/>
            <person name="Zhan W."/>
            <person name="Jiang J."/>
            <person name="Wang Q."/>
            <person name="Zhang B."/>
            <person name="Ji P."/>
            <person name="Sakyi L.B."/>
            <person name="Cui X."/>
            <person name="Yuan T."/>
            <person name="Jiang B."/>
            <person name="Yang W."/>
            <person name="Lam T.T.-Y."/>
            <person name="Chang Q."/>
            <person name="Ding S."/>
            <person name="Wang X."/>
            <person name="Zhu J."/>
            <person name="Ruan X."/>
            <person name="Zhao L."/>
            <person name="Wei J."/>
            <person name="Que T."/>
            <person name="Du C."/>
            <person name="Cheng J."/>
            <person name="Dai P."/>
            <person name="Han X."/>
            <person name="Huang E."/>
            <person name="Gao Y."/>
            <person name="Liu J."/>
            <person name="Shao H."/>
            <person name="Ye R."/>
            <person name="Li L."/>
            <person name="Wei W."/>
            <person name="Wang X."/>
            <person name="Wang C."/>
            <person name="Yang T."/>
            <person name="Huo Q."/>
            <person name="Li W."/>
            <person name="Guo W."/>
            <person name="Chen H."/>
            <person name="Zhou L."/>
            <person name="Ni X."/>
            <person name="Tian J."/>
            <person name="Zhou Y."/>
            <person name="Sheng Y."/>
            <person name="Liu T."/>
            <person name="Pan Y."/>
            <person name="Xia L."/>
            <person name="Li J."/>
            <person name="Zhao F."/>
            <person name="Cao W."/>
        </authorList>
    </citation>
    <scope>NUCLEOTIDE SEQUENCE</scope>
    <source>
        <strain evidence="1">Dsil-2018</strain>
    </source>
</reference>
<evidence type="ECO:0000313" key="1">
    <source>
        <dbReference type="EMBL" id="KAH7937412.1"/>
    </source>
</evidence>
<dbReference type="Proteomes" id="UP000821865">
    <property type="component" value="Chromosome 8"/>
</dbReference>
<accession>A0ACB8C918</accession>
<comment type="caution">
    <text evidence="1">The sequence shown here is derived from an EMBL/GenBank/DDBJ whole genome shotgun (WGS) entry which is preliminary data.</text>
</comment>